<evidence type="ECO:0000256" key="1">
    <source>
        <dbReference type="ARBA" id="ARBA00023157"/>
    </source>
</evidence>
<dbReference type="InterPro" id="IPR003609">
    <property type="entry name" value="Pan_app"/>
</dbReference>
<sequence length="319" mass="35858">MVVWIKLLLLASLLLVKVYTKITRLPQCDKFSATFKVQKLRLIDSSSVNHLEKIKDVENKERCSTLCVGNSECVSAIYQNYDNGKKCVLYDHKIETSKMKKSDKVFYMTTDDEQEVSLMHGHACSEGRCHKERTERCEENCQTQDGYKCFCKQDGVLKDKYCKPLPVDGAWRQWGSWSSCSQSCGGGQETRRRSCDPPAFGGNDCISANTEQERPCNQDPCPDPMYVRCQNTCKTAACATEMEPRVGCNKQFSCVQACKIRQLGKTEQECKALCIKPSNPDCPRTVNGYTFSLCASCPGLSCATYPPLEECEIGCQSYI</sequence>
<organism evidence="4 5">
    <name type="scientific">Clytia hemisphaerica</name>
    <dbReference type="NCBI Taxonomy" id="252671"/>
    <lineage>
        <taxon>Eukaryota</taxon>
        <taxon>Metazoa</taxon>
        <taxon>Cnidaria</taxon>
        <taxon>Hydrozoa</taxon>
        <taxon>Hydroidolina</taxon>
        <taxon>Leptothecata</taxon>
        <taxon>Obeliida</taxon>
        <taxon>Clytiidae</taxon>
        <taxon>Clytia</taxon>
    </lineage>
</organism>
<dbReference type="GeneID" id="136807043"/>
<keyword evidence="1" id="KW-1015">Disulfide bond</keyword>
<evidence type="ECO:0000256" key="2">
    <source>
        <dbReference type="SAM" id="SignalP"/>
    </source>
</evidence>
<dbReference type="FunFam" id="2.20.100.10:FF:000001">
    <property type="entry name" value="semaphorin-5A isoform X1"/>
    <property type="match status" value="1"/>
</dbReference>
<dbReference type="RefSeq" id="XP_066919712.1">
    <property type="nucleotide sequence ID" value="XM_067063611.1"/>
</dbReference>
<dbReference type="PROSITE" id="PS50948">
    <property type="entry name" value="PAN"/>
    <property type="match status" value="1"/>
</dbReference>
<dbReference type="EnsemblMetazoa" id="CLYHEMT018983.1">
    <property type="protein sequence ID" value="CLYHEMP018983.1"/>
    <property type="gene ID" value="CLYHEMG018983"/>
</dbReference>
<dbReference type="Proteomes" id="UP000594262">
    <property type="component" value="Unplaced"/>
</dbReference>
<dbReference type="Pfam" id="PF00090">
    <property type="entry name" value="TSP_1"/>
    <property type="match status" value="1"/>
</dbReference>
<feature type="domain" description="Apple" evidence="3">
    <location>
        <begin position="28"/>
        <end position="112"/>
    </location>
</feature>
<evidence type="ECO:0000313" key="5">
    <source>
        <dbReference type="Proteomes" id="UP000594262"/>
    </source>
</evidence>
<proteinExistence type="predicted"/>
<dbReference type="Gene3D" id="2.20.100.10">
    <property type="entry name" value="Thrombospondin type-1 (TSP1) repeat"/>
    <property type="match status" value="1"/>
</dbReference>
<dbReference type="PROSITE" id="PS50092">
    <property type="entry name" value="TSP1"/>
    <property type="match status" value="1"/>
</dbReference>
<dbReference type="SUPFAM" id="SSF82895">
    <property type="entry name" value="TSP-1 type 1 repeat"/>
    <property type="match status" value="1"/>
</dbReference>
<dbReference type="OrthoDB" id="5989160at2759"/>
<keyword evidence="2" id="KW-0732">Signal</keyword>
<dbReference type="SMART" id="SM00209">
    <property type="entry name" value="TSP1"/>
    <property type="match status" value="1"/>
</dbReference>
<dbReference type="InterPro" id="IPR036383">
    <property type="entry name" value="TSP1_rpt_sf"/>
</dbReference>
<name>A0A7M5X7G4_9CNID</name>
<accession>A0A7M5X7G4</accession>
<feature type="signal peptide" evidence="2">
    <location>
        <begin position="1"/>
        <end position="20"/>
    </location>
</feature>
<evidence type="ECO:0000259" key="3">
    <source>
        <dbReference type="PROSITE" id="PS50948"/>
    </source>
</evidence>
<feature type="chain" id="PRO_5029654770" description="Apple domain-containing protein" evidence="2">
    <location>
        <begin position="21"/>
        <end position="319"/>
    </location>
</feature>
<reference evidence="4" key="1">
    <citation type="submission" date="2021-01" db="UniProtKB">
        <authorList>
            <consortium name="EnsemblMetazoa"/>
        </authorList>
    </citation>
    <scope>IDENTIFICATION</scope>
</reference>
<evidence type="ECO:0000313" key="4">
    <source>
        <dbReference type="EnsemblMetazoa" id="CLYHEMP018983.1"/>
    </source>
</evidence>
<dbReference type="AlphaFoldDB" id="A0A7M5X7G4"/>
<keyword evidence="5" id="KW-1185">Reference proteome</keyword>
<dbReference type="InterPro" id="IPR000884">
    <property type="entry name" value="TSP1_rpt"/>
</dbReference>
<protein>
    <recommendedName>
        <fullName evidence="3">Apple domain-containing protein</fullName>
    </recommendedName>
</protein>